<organism evidence="1 2">
    <name type="scientific">candidate division WOR-3 bacterium</name>
    <dbReference type="NCBI Taxonomy" id="2052148"/>
    <lineage>
        <taxon>Bacteria</taxon>
        <taxon>Bacteria division WOR-3</taxon>
    </lineage>
</organism>
<evidence type="ECO:0008006" key="3">
    <source>
        <dbReference type="Google" id="ProtNLM"/>
    </source>
</evidence>
<accession>A0A660SIV2</accession>
<evidence type="ECO:0000313" key="2">
    <source>
        <dbReference type="Proteomes" id="UP000268469"/>
    </source>
</evidence>
<dbReference type="EMBL" id="QNBE01000034">
    <property type="protein sequence ID" value="RKX70593.1"/>
    <property type="molecule type" value="Genomic_DNA"/>
</dbReference>
<dbReference type="Proteomes" id="UP000268469">
    <property type="component" value="Unassembled WGS sequence"/>
</dbReference>
<comment type="caution">
    <text evidence="1">The sequence shown here is derived from an EMBL/GenBank/DDBJ whole genome shotgun (WGS) entry which is preliminary data.</text>
</comment>
<sequence length="410" mass="46409">MSFLIPFILFGVWDIKFHDGNNIRCWVSNFGEFGQKAGDRPGLEWPKGSGYYYLFGAGIWFGAILPDTCVSMGYNPNTGSGECVPGLCRQGTTAYQNPYVKIYIYPEIWPPPKDTFPMAPDTTLTFEDSWCCFNENDPKFHDPEDTHPIGVEFYQSVYADPGCSDAIFFRYRVKNCTTNLIPEGVIGIVADPIIPNCRAGYVFNRWFWVGGDSFYIDTLLYLYGDHPGMLGIYLLSTPEQKGPLGCMFIDTLDPTCDRERYLLMKGINFRTGDSIGFMPPAESVERFLLTTGTFALEPGEEEDFVFTLVFGEDTLELFHNVHKARLFYEQNLSVSERESGGMNRPVIATIASTSLEIGPASYYRIFDRCGREIGYGSEPKLDLSGFSPGIYFIMVDRHHRIDIMKLVIIR</sequence>
<gene>
    <name evidence="1" type="ORF">DRP53_04475</name>
</gene>
<reference evidence="1 2" key="1">
    <citation type="submission" date="2018-06" db="EMBL/GenBank/DDBJ databases">
        <title>Extensive metabolic versatility and redundancy in microbially diverse, dynamic hydrothermal sediments.</title>
        <authorList>
            <person name="Dombrowski N."/>
            <person name="Teske A."/>
            <person name="Baker B.J."/>
        </authorList>
    </citation>
    <scope>NUCLEOTIDE SEQUENCE [LARGE SCALE GENOMIC DNA]</scope>
    <source>
        <strain evidence="1">B36_G15</strain>
    </source>
</reference>
<name>A0A660SIV2_UNCW3</name>
<evidence type="ECO:0000313" key="1">
    <source>
        <dbReference type="EMBL" id="RKX70593.1"/>
    </source>
</evidence>
<dbReference type="AlphaFoldDB" id="A0A660SIV2"/>
<protein>
    <recommendedName>
        <fullName evidence="3">T9SS type A sorting domain-containing protein</fullName>
    </recommendedName>
</protein>
<proteinExistence type="predicted"/>